<organism evidence="4 5">
    <name type="scientific">Neohortaea acidophila</name>
    <dbReference type="NCBI Taxonomy" id="245834"/>
    <lineage>
        <taxon>Eukaryota</taxon>
        <taxon>Fungi</taxon>
        <taxon>Dikarya</taxon>
        <taxon>Ascomycota</taxon>
        <taxon>Pezizomycotina</taxon>
        <taxon>Dothideomycetes</taxon>
        <taxon>Dothideomycetidae</taxon>
        <taxon>Mycosphaerellales</taxon>
        <taxon>Teratosphaeriaceae</taxon>
        <taxon>Neohortaea</taxon>
    </lineage>
</organism>
<proteinExistence type="predicted"/>
<dbReference type="InterPro" id="IPR057512">
    <property type="entry name" value="RTG2_C"/>
</dbReference>
<evidence type="ECO:0000313" key="5">
    <source>
        <dbReference type="Proteomes" id="UP000799767"/>
    </source>
</evidence>
<feature type="domain" description="RTG2 C-terminal" evidence="3">
    <location>
        <begin position="352"/>
        <end position="568"/>
    </location>
</feature>
<dbReference type="InterPro" id="IPR050273">
    <property type="entry name" value="GppA/Ppx_hydrolase"/>
</dbReference>
<dbReference type="GeneID" id="54471456"/>
<keyword evidence="5" id="KW-1185">Reference proteome</keyword>
<dbReference type="SUPFAM" id="SSF53067">
    <property type="entry name" value="Actin-like ATPase domain"/>
    <property type="match status" value="2"/>
</dbReference>
<dbReference type="PANTHER" id="PTHR30005">
    <property type="entry name" value="EXOPOLYPHOSPHATASE"/>
    <property type="match status" value="1"/>
</dbReference>
<dbReference type="FunFam" id="3.30.420.40:FF:000191">
    <property type="entry name" value="Retrograde regulation protein 2"/>
    <property type="match status" value="1"/>
</dbReference>
<sequence>MALQYVRHDPHHLRAIVDMGSNGIRFSVSTLQPPTTRIMPTLYQHRVGISLYDAQYSASNERQPIDDITINAVVTAFKQFRRTCRDFAVPKENITVLATEATRTAINSEDFRKQIKDAVGWEVKMLAKEDEGRIGALGIASSLPDVAGLVMDLGGGSTQLSWLICDGAGGGVQMPDSGSVSMPYGAAAMSRRLAEAERDGTTSTLKKEVESAVKSAYDSLKIPEQLKKLAAAQGGFTLYLSGGGFRGWGYLLMSRHRVQPYPVPVINGFMASRHEFMGIDEVKAAAAATLANEDDAIFRVSDRRASQVPAVAFLVNVLADVLPEIKQVRFCQGGVREGFLFSLMESSMQADHPLTVATRPFSPEAHQAASALLANALPSASNTSTQDPYEQTFTPPILEALANMMYYHSSHSKDLQGSAALRCTTSGVLAGVHGLLHEHRTLLALLLCARWGGDVPPTDEVFKRGLEFTISSPWQLWWINYLGAVAALIGAVYPAGVPNEGGRPRMTLKARWTGAPEHGTQLSLNVTFTDDVELDMFAKEVKNIEKVGKKKHWIGGKGGIGYRVEVETSRPPP</sequence>
<dbReference type="Gene3D" id="3.30.420.40">
    <property type="match status" value="1"/>
</dbReference>
<dbReference type="AlphaFoldDB" id="A0A6A6Q4E6"/>
<dbReference type="Proteomes" id="UP000799767">
    <property type="component" value="Unassembled WGS sequence"/>
</dbReference>
<evidence type="ECO:0000259" key="2">
    <source>
        <dbReference type="Pfam" id="PF02541"/>
    </source>
</evidence>
<protein>
    <submittedName>
        <fullName evidence="4">Ppx/GppA phosphatase family-domain-containing protein</fullName>
    </submittedName>
</protein>
<keyword evidence="1" id="KW-0472">Membrane</keyword>
<accession>A0A6A6Q4E6</accession>
<gene>
    <name evidence="4" type="ORF">BDY17DRAFT_243628</name>
</gene>
<dbReference type="Gene3D" id="3.30.420.150">
    <property type="entry name" value="Exopolyphosphatase. Domain 2"/>
    <property type="match status" value="1"/>
</dbReference>
<dbReference type="OrthoDB" id="2014654at2759"/>
<dbReference type="Pfam" id="PF23566">
    <property type="entry name" value="RTG2_C"/>
    <property type="match status" value="1"/>
</dbReference>
<dbReference type="RefSeq" id="XP_033593731.1">
    <property type="nucleotide sequence ID" value="XM_033730454.1"/>
</dbReference>
<evidence type="ECO:0000313" key="4">
    <source>
        <dbReference type="EMBL" id="KAF2487162.1"/>
    </source>
</evidence>
<keyword evidence="1" id="KW-0812">Transmembrane</keyword>
<dbReference type="GO" id="GO:0006357">
    <property type="term" value="P:regulation of transcription by RNA polymerase II"/>
    <property type="evidence" value="ECO:0007669"/>
    <property type="project" value="TreeGrafter"/>
</dbReference>
<dbReference type="PANTHER" id="PTHR30005:SF0">
    <property type="entry name" value="RETROGRADE REGULATION PROTEIN 2"/>
    <property type="match status" value="1"/>
</dbReference>
<dbReference type="EMBL" id="MU001631">
    <property type="protein sequence ID" value="KAF2487162.1"/>
    <property type="molecule type" value="Genomic_DNA"/>
</dbReference>
<dbReference type="Pfam" id="PF02541">
    <property type="entry name" value="Ppx-GppA"/>
    <property type="match status" value="1"/>
</dbReference>
<keyword evidence="1" id="KW-1133">Transmembrane helix</keyword>
<dbReference type="InterPro" id="IPR003695">
    <property type="entry name" value="Ppx_GppA_N"/>
</dbReference>
<feature type="transmembrane region" description="Helical" evidence="1">
    <location>
        <begin position="476"/>
        <end position="496"/>
    </location>
</feature>
<reference evidence="4" key="1">
    <citation type="journal article" date="2020" name="Stud. Mycol.">
        <title>101 Dothideomycetes genomes: a test case for predicting lifestyles and emergence of pathogens.</title>
        <authorList>
            <person name="Haridas S."/>
            <person name="Albert R."/>
            <person name="Binder M."/>
            <person name="Bloem J."/>
            <person name="Labutti K."/>
            <person name="Salamov A."/>
            <person name="Andreopoulos B."/>
            <person name="Baker S."/>
            <person name="Barry K."/>
            <person name="Bills G."/>
            <person name="Bluhm B."/>
            <person name="Cannon C."/>
            <person name="Castanera R."/>
            <person name="Culley D."/>
            <person name="Daum C."/>
            <person name="Ezra D."/>
            <person name="Gonzalez J."/>
            <person name="Henrissat B."/>
            <person name="Kuo A."/>
            <person name="Liang C."/>
            <person name="Lipzen A."/>
            <person name="Lutzoni F."/>
            <person name="Magnuson J."/>
            <person name="Mondo S."/>
            <person name="Nolan M."/>
            <person name="Ohm R."/>
            <person name="Pangilinan J."/>
            <person name="Park H.-J."/>
            <person name="Ramirez L."/>
            <person name="Alfaro M."/>
            <person name="Sun H."/>
            <person name="Tritt A."/>
            <person name="Yoshinaga Y."/>
            <person name="Zwiers L.-H."/>
            <person name="Turgeon B."/>
            <person name="Goodwin S."/>
            <person name="Spatafora J."/>
            <person name="Crous P."/>
            <person name="Grigoriev I."/>
        </authorList>
    </citation>
    <scope>NUCLEOTIDE SEQUENCE</scope>
    <source>
        <strain evidence="4">CBS 113389</strain>
    </source>
</reference>
<feature type="domain" description="Ppx/GppA phosphatase N-terminal" evidence="2">
    <location>
        <begin position="39"/>
        <end position="346"/>
    </location>
</feature>
<dbReference type="InterPro" id="IPR043129">
    <property type="entry name" value="ATPase_NBD"/>
</dbReference>
<evidence type="ECO:0000256" key="1">
    <source>
        <dbReference type="SAM" id="Phobius"/>
    </source>
</evidence>
<evidence type="ECO:0000259" key="3">
    <source>
        <dbReference type="Pfam" id="PF23566"/>
    </source>
</evidence>
<name>A0A6A6Q4E6_9PEZI</name>